<protein>
    <recommendedName>
        <fullName evidence="5">Capsule assembly protein Wzi</fullName>
    </recommendedName>
</protein>
<feature type="signal peptide" evidence="2">
    <location>
        <begin position="1"/>
        <end position="20"/>
    </location>
</feature>
<evidence type="ECO:0008006" key="5">
    <source>
        <dbReference type="Google" id="ProtNLM"/>
    </source>
</evidence>
<reference evidence="4" key="1">
    <citation type="submission" date="2016-11" db="EMBL/GenBank/DDBJ databases">
        <authorList>
            <person name="Varghese N."/>
            <person name="Submissions S."/>
        </authorList>
    </citation>
    <scope>NUCLEOTIDE SEQUENCE [LARGE SCALE GENOMIC DNA]</scope>
    <source>
        <strain evidence="4">DSM 18569</strain>
    </source>
</reference>
<accession>A0A1M6YYV9</accession>
<feature type="chain" id="PRO_5012184082" description="Capsule assembly protein Wzi" evidence="2">
    <location>
        <begin position="21"/>
        <end position="618"/>
    </location>
</feature>
<proteinExistence type="predicted"/>
<keyword evidence="2" id="KW-0732">Signal</keyword>
<dbReference type="Gene3D" id="2.40.160.130">
    <property type="entry name" value="Capsule assembly protein Wzi"/>
    <property type="match status" value="1"/>
</dbReference>
<dbReference type="AlphaFoldDB" id="A0A1M6YYV9"/>
<gene>
    <name evidence="3" type="ORF">SAMN02746009_02367</name>
</gene>
<keyword evidence="4" id="KW-1185">Reference proteome</keyword>
<dbReference type="RefSeq" id="WP_084549001.1">
    <property type="nucleotide sequence ID" value="NZ_FRAS01000012.1"/>
</dbReference>
<feature type="region of interest" description="Disordered" evidence="1">
    <location>
        <begin position="27"/>
        <end position="48"/>
    </location>
</feature>
<organism evidence="3 4">
    <name type="scientific">Hymenobacter psychrotolerans DSM 18569</name>
    <dbReference type="NCBI Taxonomy" id="1121959"/>
    <lineage>
        <taxon>Bacteria</taxon>
        <taxon>Pseudomonadati</taxon>
        <taxon>Bacteroidota</taxon>
        <taxon>Cytophagia</taxon>
        <taxon>Cytophagales</taxon>
        <taxon>Hymenobacteraceae</taxon>
        <taxon>Hymenobacter</taxon>
    </lineage>
</organism>
<evidence type="ECO:0000313" key="3">
    <source>
        <dbReference type="EMBL" id="SHL23249.1"/>
    </source>
</evidence>
<sequence>MKKILLPLALSALLGSTAFGQSMSLKFDGPVPPPAPESGEPAISPDYTQGTTMVPLDADVYRLIDRYAILYGTDSIYQLHTSVRPYPRAAVARLAERMLADSANLSAEDRFNAEYLLRDNWNYSSRATAPNQRAQPIVKHFYKRKSDLYSVSTPDFTLRVNPVLGLSLGNSDGSKSYAFLNTRGVQLEGTIDKRLGFYTFLADNQMAVPEYIEQRIGRDLAVPHEGFWKPFKNTPGQYDFLSARGYLTYAAGRHVNIQLGHDRNQIGNGYRSLILSDYSAPYLFLKLNTRIWKFNYQNLFAQLVSDAPNVDASYERKYLAMHHLSFDVLPNLNVGVFESVVYSGYSSTVDTILVTQGGRQQQVVRPRRRGFELQYLNPIIFYRAVEQGIGSEDNALLGLDFKWNIRQRVQLYGQVILDEFVLSQIRSGNGWWANKQGVQLGAKYVNVAGIRTLDVQGEFNYIRPYLYQHEDKYRNYQHYQQPLAHPMGANLWELIGIVSYQPLPRLNVVAKGFYVKQGLDPAGENYGSNPNLPYTNRPLGPDGQIRQYDFRVGDGATSYLFHGDFTASWQAAHNLWLDGKLIVRHRTLDQPVSYATAGTSALASVGLRWNIAQRLHEL</sequence>
<dbReference type="InterPro" id="IPR038636">
    <property type="entry name" value="Wzi_sf"/>
</dbReference>
<dbReference type="Proteomes" id="UP000183947">
    <property type="component" value="Unassembled WGS sequence"/>
</dbReference>
<evidence type="ECO:0000256" key="2">
    <source>
        <dbReference type="SAM" id="SignalP"/>
    </source>
</evidence>
<dbReference type="EMBL" id="FRAS01000012">
    <property type="protein sequence ID" value="SHL23249.1"/>
    <property type="molecule type" value="Genomic_DNA"/>
</dbReference>
<evidence type="ECO:0000313" key="4">
    <source>
        <dbReference type="Proteomes" id="UP000183947"/>
    </source>
</evidence>
<dbReference type="STRING" id="1121959.SAMN02746009_02367"/>
<evidence type="ECO:0000256" key="1">
    <source>
        <dbReference type="SAM" id="MobiDB-lite"/>
    </source>
</evidence>
<name>A0A1M6YYV9_9BACT</name>
<dbReference type="OrthoDB" id="9808260at2"/>